<dbReference type="RefSeq" id="WP_074655652.1">
    <property type="nucleotide sequence ID" value="NZ_FNSD01000001.1"/>
</dbReference>
<sequence length="135" mass="15172">MAEFRLEQLAGIWVFAPATSRLNSEPLRGWLQRIEVHGDWIHVREEIQCEDNSILVEVNAQVDGTFYPLTGTVIADEKAYRRSGQVLEGIGHCDGAPAFRETLGINSEGELVMDLHFQVGNREKPVGTAHFRRQA</sequence>
<protein>
    <submittedName>
        <fullName evidence="1">Uncharacterized protein</fullName>
    </submittedName>
</protein>
<name>A0A1H4U7C3_9BACT</name>
<dbReference type="AlphaFoldDB" id="A0A1H4U7C3"/>
<reference evidence="1 2" key="1">
    <citation type="submission" date="2016-10" db="EMBL/GenBank/DDBJ databases">
        <authorList>
            <person name="de Groot N.N."/>
        </authorList>
    </citation>
    <scope>NUCLEOTIDE SEQUENCE [LARGE SCALE GENOMIC DNA]</scope>
    <source>
        <strain evidence="1 2">AB35.6</strain>
    </source>
</reference>
<proteinExistence type="predicted"/>
<evidence type="ECO:0000313" key="1">
    <source>
        <dbReference type="EMBL" id="SEC64676.1"/>
    </source>
</evidence>
<dbReference type="EMBL" id="FNSD01000001">
    <property type="protein sequence ID" value="SEC64676.1"/>
    <property type="molecule type" value="Genomic_DNA"/>
</dbReference>
<dbReference type="OrthoDB" id="120963at2"/>
<dbReference type="Proteomes" id="UP000182409">
    <property type="component" value="Unassembled WGS sequence"/>
</dbReference>
<accession>A0A1H4U7C3</accession>
<evidence type="ECO:0000313" key="2">
    <source>
        <dbReference type="Proteomes" id="UP000182409"/>
    </source>
</evidence>
<organism evidence="1 2">
    <name type="scientific">Terriglobus roseus</name>
    <dbReference type="NCBI Taxonomy" id="392734"/>
    <lineage>
        <taxon>Bacteria</taxon>
        <taxon>Pseudomonadati</taxon>
        <taxon>Acidobacteriota</taxon>
        <taxon>Terriglobia</taxon>
        <taxon>Terriglobales</taxon>
        <taxon>Acidobacteriaceae</taxon>
        <taxon>Terriglobus</taxon>
    </lineage>
</organism>
<gene>
    <name evidence="1" type="ORF">SAMN05443244_3984</name>
</gene>